<dbReference type="eggNOG" id="ENOG50343TR">
    <property type="taxonomic scope" value="Bacteria"/>
</dbReference>
<dbReference type="STRING" id="203119.Cthe_3396"/>
<dbReference type="RefSeq" id="WP_020458092.1">
    <property type="nucleotide sequence ID" value="NC_009012.1"/>
</dbReference>
<dbReference type="GeneID" id="35804235"/>
<reference evidence="2" key="1">
    <citation type="submission" date="2007-02" db="EMBL/GenBank/DDBJ databases">
        <title>Complete sequence of Clostridium thermocellum ATCC 27405.</title>
        <authorList>
            <consortium name="US DOE Joint Genome Institute"/>
            <person name="Copeland A."/>
            <person name="Lucas S."/>
            <person name="Lapidus A."/>
            <person name="Barry K."/>
            <person name="Detter J.C."/>
            <person name="Glavina del Rio T."/>
            <person name="Hammon N."/>
            <person name="Israni S."/>
            <person name="Dalin E."/>
            <person name="Tice H."/>
            <person name="Pitluck S."/>
            <person name="Chertkov O."/>
            <person name="Brettin T."/>
            <person name="Bruce D."/>
            <person name="Han C."/>
            <person name="Tapia R."/>
            <person name="Gilna P."/>
            <person name="Schmutz J."/>
            <person name="Larimer F."/>
            <person name="Land M."/>
            <person name="Hauser L."/>
            <person name="Kyrpides N."/>
            <person name="Mikhailova N."/>
            <person name="Wu J.H.D."/>
            <person name="Newcomb M."/>
            <person name="Richardson P."/>
        </authorList>
    </citation>
    <scope>NUCLEOTIDE SEQUENCE [LARGE SCALE GENOMIC DNA]</scope>
    <source>
        <strain evidence="2">ATCC 27405 / DSM 1237 / JCM 9322 / NBRC 103400 / NCIMB 10682 / NRRL B-4536 / VPI 7372</strain>
    </source>
</reference>
<proteinExistence type="predicted"/>
<gene>
    <name evidence="1" type="ordered locus">Cthe_3396</name>
</gene>
<dbReference type="HOGENOM" id="CLU_2750790_0_0_9"/>
<protein>
    <submittedName>
        <fullName evidence="1">Uncharacterized protein</fullName>
    </submittedName>
</protein>
<keyword evidence="2" id="KW-1185">Reference proteome</keyword>
<name>G2JCC4_ACET2</name>
<evidence type="ECO:0000313" key="1">
    <source>
        <dbReference type="EMBL" id="AEO12446.1"/>
    </source>
</evidence>
<sequence>MLYKVTSPMLEQEIVVEAQNSTQAKRKACRLWGVSPSDEWHGISTMQARKLTEKERQEELRKWGIEDASI</sequence>
<dbReference type="KEGG" id="cth:Cthe_3396"/>
<dbReference type="OrthoDB" id="3035901at2"/>
<evidence type="ECO:0000313" key="2">
    <source>
        <dbReference type="Proteomes" id="UP000002145"/>
    </source>
</evidence>
<dbReference type="EMBL" id="CP000568">
    <property type="protein sequence ID" value="AEO12446.1"/>
    <property type="molecule type" value="Genomic_DNA"/>
</dbReference>
<dbReference type="AlphaFoldDB" id="G2JCC4"/>
<organism evidence="1 2">
    <name type="scientific">Acetivibrio thermocellus (strain ATCC 27405 / DSM 1237 / JCM 9322 / NBRC 103400 / NCIMB 10682 / NRRL B-4536 / VPI 7372)</name>
    <name type="common">Clostridium thermocellum</name>
    <dbReference type="NCBI Taxonomy" id="203119"/>
    <lineage>
        <taxon>Bacteria</taxon>
        <taxon>Bacillati</taxon>
        <taxon>Bacillota</taxon>
        <taxon>Clostridia</taxon>
        <taxon>Eubacteriales</taxon>
        <taxon>Oscillospiraceae</taxon>
        <taxon>Acetivibrio</taxon>
    </lineage>
</organism>
<accession>G2JCC4</accession>
<reference evidence="1 2" key="2">
    <citation type="journal article" date="2013" name="Biotechnol. Biofuels">
        <title>Global transcriptome analysis of Clostridium thermocellum ATCC 27405 during growth on dilute acid pretreated Populus and switchgrass.</title>
        <authorList>
            <person name="Wilson C.M."/>
            <person name="Rodriguez M.Jr."/>
            <person name="Johnson C.M."/>
            <person name="Martin S.L."/>
            <person name="Chu T.M."/>
            <person name="Wolfinger R.D."/>
            <person name="Hauser L.J."/>
            <person name="Land M.L."/>
            <person name="Klingeman D.M."/>
            <person name="Syed M.H."/>
            <person name="Ragauskas A.J."/>
            <person name="Tschaplinski T.J."/>
            <person name="Mielenz J.R."/>
            <person name="Brown S.D."/>
        </authorList>
    </citation>
    <scope>NUCLEOTIDE SEQUENCE [LARGE SCALE GENOMIC DNA]</scope>
    <source>
        <strain evidence="2">ATCC 27405 / DSM 1237 / JCM 9322 / NBRC 103400 / NCIMB 10682 / NRRL B-4536 / VPI 7372</strain>
    </source>
</reference>
<dbReference type="Proteomes" id="UP000002145">
    <property type="component" value="Chromosome"/>
</dbReference>